<evidence type="ECO:0000313" key="6">
    <source>
        <dbReference type="EMBL" id="KDQ65138.1"/>
    </source>
</evidence>
<feature type="chain" id="PRO_5001643941" description="Thioredoxin domain-containing protein" evidence="4">
    <location>
        <begin position="22"/>
        <end position="581"/>
    </location>
</feature>
<dbReference type="FunCoup" id="A0A067QDJ7">
    <property type="interactions" value="281"/>
</dbReference>
<sequence>MRVSSLLKLPFALLISSLALSAPVESAELLVLTPETFKDTIATGVWFVEHFSPYCGHCRNFAPTWQKLDQDNKQSPDPGIHLAQVNCAVHGDLCKDNGVDGYPQMNLYRNGEYVETYKKPRSFEQLTAYLAKHAEPSTPPPVIQENPREEEPVPPAIVNPSGTVLVLDETSFPQVVAQGPIFIKFFAPWCGHCKKLAPTWVQLAAAMQNKLTIAEVNCDDHPALCKQEDIQGYPMLNFYTKPGVKTEYTGGRKLDLMKAFAERAASPGIQELSFEDYSRTLMQSSVFYLLLHSSSDSYVVNQVTQASSILFGSPPIYTSTSPSFFTHFNIPPSSSPVLLSIKDHDDSTPAAIYRPTAARDINVKEGIREWLLANRLPTSLELSSDTFQTVMNAPHNPLVVIVALPNSLKDEVVPSIEEIGRMWRLRKGADGREERSVVFTWMDSEKWQKWLKSMYGVKSSEENLSIVISDHQKLLYWDVDQSGQKIQLTSDSVFSAIDGIRTRKISGRHSENFVERLARYLNDMLTGVEVYVIAHPWRTGGFALVALVLFILLMKRLFSDDFSDVRDFSRDPSMRKSHRLD</sequence>
<evidence type="ECO:0000313" key="7">
    <source>
        <dbReference type="Proteomes" id="UP000027265"/>
    </source>
</evidence>
<feature type="domain" description="Thioredoxin" evidence="5">
    <location>
        <begin position="18"/>
        <end position="135"/>
    </location>
</feature>
<keyword evidence="3" id="KW-1133">Transmembrane helix</keyword>
<dbReference type="GO" id="GO:0005783">
    <property type="term" value="C:endoplasmic reticulum"/>
    <property type="evidence" value="ECO:0007669"/>
    <property type="project" value="TreeGrafter"/>
</dbReference>
<dbReference type="InterPro" id="IPR036249">
    <property type="entry name" value="Thioredoxin-like_sf"/>
</dbReference>
<dbReference type="PROSITE" id="PS51352">
    <property type="entry name" value="THIOREDOXIN_2"/>
    <property type="match status" value="2"/>
</dbReference>
<dbReference type="InterPro" id="IPR013766">
    <property type="entry name" value="Thioredoxin_domain"/>
</dbReference>
<dbReference type="HOGENOM" id="CLU_021868_1_1_1"/>
<comment type="similarity">
    <text evidence="1">Belongs to the protein disulfide isomerase family.</text>
</comment>
<dbReference type="GO" id="GO:0003756">
    <property type="term" value="F:protein disulfide isomerase activity"/>
    <property type="evidence" value="ECO:0007669"/>
    <property type="project" value="TreeGrafter"/>
</dbReference>
<dbReference type="PANTHER" id="PTHR45672">
    <property type="entry name" value="PROTEIN DISULFIDE-ISOMERASE C17H9.14C-RELATED"/>
    <property type="match status" value="1"/>
</dbReference>
<dbReference type="AlphaFoldDB" id="A0A067QDJ7"/>
<organism evidence="6 7">
    <name type="scientific">Jaapia argillacea MUCL 33604</name>
    <dbReference type="NCBI Taxonomy" id="933084"/>
    <lineage>
        <taxon>Eukaryota</taxon>
        <taxon>Fungi</taxon>
        <taxon>Dikarya</taxon>
        <taxon>Basidiomycota</taxon>
        <taxon>Agaricomycotina</taxon>
        <taxon>Agaricomycetes</taxon>
        <taxon>Agaricomycetidae</taxon>
        <taxon>Jaapiales</taxon>
        <taxon>Jaapiaceae</taxon>
        <taxon>Jaapia</taxon>
    </lineage>
</organism>
<accession>A0A067QDJ7</accession>
<gene>
    <name evidence="6" type="ORF">JAAARDRAFT_43901</name>
</gene>
<feature type="signal peptide" evidence="4">
    <location>
        <begin position="1"/>
        <end position="21"/>
    </location>
</feature>
<dbReference type="Pfam" id="PF00085">
    <property type="entry name" value="Thioredoxin"/>
    <property type="match status" value="2"/>
</dbReference>
<keyword evidence="3" id="KW-0812">Transmembrane</keyword>
<dbReference type="Proteomes" id="UP000027265">
    <property type="component" value="Unassembled WGS sequence"/>
</dbReference>
<dbReference type="PROSITE" id="PS00194">
    <property type="entry name" value="THIOREDOXIN_1"/>
    <property type="match status" value="1"/>
</dbReference>
<dbReference type="PANTHER" id="PTHR45672:SF3">
    <property type="entry name" value="THIOREDOXIN DOMAIN-CONTAINING PROTEIN 5"/>
    <property type="match status" value="1"/>
</dbReference>
<keyword evidence="3" id="KW-0472">Membrane</keyword>
<dbReference type="EMBL" id="KL197709">
    <property type="protein sequence ID" value="KDQ65138.1"/>
    <property type="molecule type" value="Genomic_DNA"/>
</dbReference>
<dbReference type="OrthoDB" id="72053at2759"/>
<dbReference type="GO" id="GO:0006457">
    <property type="term" value="P:protein folding"/>
    <property type="evidence" value="ECO:0007669"/>
    <property type="project" value="TreeGrafter"/>
</dbReference>
<evidence type="ECO:0000256" key="4">
    <source>
        <dbReference type="SAM" id="SignalP"/>
    </source>
</evidence>
<evidence type="ECO:0000256" key="2">
    <source>
        <dbReference type="ARBA" id="ARBA00022729"/>
    </source>
</evidence>
<protein>
    <recommendedName>
        <fullName evidence="5">Thioredoxin domain-containing protein</fullName>
    </recommendedName>
</protein>
<dbReference type="STRING" id="933084.A0A067QDJ7"/>
<proteinExistence type="inferred from homology"/>
<dbReference type="InterPro" id="IPR017937">
    <property type="entry name" value="Thioredoxin_CS"/>
</dbReference>
<keyword evidence="2 4" id="KW-0732">Signal</keyword>
<dbReference type="InterPro" id="IPR051063">
    <property type="entry name" value="PDI"/>
</dbReference>
<keyword evidence="7" id="KW-1185">Reference proteome</keyword>
<evidence type="ECO:0000256" key="1">
    <source>
        <dbReference type="ARBA" id="ARBA00006347"/>
    </source>
</evidence>
<dbReference type="Gene3D" id="3.40.30.10">
    <property type="entry name" value="Glutaredoxin"/>
    <property type="match status" value="3"/>
</dbReference>
<dbReference type="SUPFAM" id="SSF52833">
    <property type="entry name" value="Thioredoxin-like"/>
    <property type="match status" value="2"/>
</dbReference>
<feature type="transmembrane region" description="Helical" evidence="3">
    <location>
        <begin position="537"/>
        <end position="554"/>
    </location>
</feature>
<dbReference type="InParanoid" id="A0A067QDJ7"/>
<evidence type="ECO:0000256" key="3">
    <source>
        <dbReference type="SAM" id="Phobius"/>
    </source>
</evidence>
<evidence type="ECO:0000259" key="5">
    <source>
        <dbReference type="PROSITE" id="PS51352"/>
    </source>
</evidence>
<feature type="domain" description="Thioredoxin" evidence="5">
    <location>
        <begin position="147"/>
        <end position="266"/>
    </location>
</feature>
<name>A0A067QDJ7_9AGAM</name>
<reference evidence="7" key="1">
    <citation type="journal article" date="2014" name="Proc. Natl. Acad. Sci. U.S.A.">
        <title>Extensive sampling of basidiomycete genomes demonstrates inadequacy of the white-rot/brown-rot paradigm for wood decay fungi.</title>
        <authorList>
            <person name="Riley R."/>
            <person name="Salamov A.A."/>
            <person name="Brown D.W."/>
            <person name="Nagy L.G."/>
            <person name="Floudas D."/>
            <person name="Held B.W."/>
            <person name="Levasseur A."/>
            <person name="Lombard V."/>
            <person name="Morin E."/>
            <person name="Otillar R."/>
            <person name="Lindquist E.A."/>
            <person name="Sun H."/>
            <person name="LaButti K.M."/>
            <person name="Schmutz J."/>
            <person name="Jabbour D."/>
            <person name="Luo H."/>
            <person name="Baker S.E."/>
            <person name="Pisabarro A.G."/>
            <person name="Walton J.D."/>
            <person name="Blanchette R.A."/>
            <person name="Henrissat B."/>
            <person name="Martin F."/>
            <person name="Cullen D."/>
            <person name="Hibbett D.S."/>
            <person name="Grigoriev I.V."/>
        </authorList>
    </citation>
    <scope>NUCLEOTIDE SEQUENCE [LARGE SCALE GENOMIC DNA]</scope>
    <source>
        <strain evidence="7">MUCL 33604</strain>
    </source>
</reference>